<comment type="similarity">
    <text evidence="4">Belongs to the MIEAP family.</text>
</comment>
<dbReference type="InterPro" id="IPR026169">
    <property type="entry name" value="MIEAP"/>
</dbReference>
<evidence type="ECO:0000256" key="7">
    <source>
        <dbReference type="ARBA" id="ARBA00022787"/>
    </source>
</evidence>
<feature type="coiled-coil region" evidence="13">
    <location>
        <begin position="49"/>
        <end position="90"/>
    </location>
</feature>
<evidence type="ECO:0000256" key="13">
    <source>
        <dbReference type="SAM" id="Coils"/>
    </source>
</evidence>
<dbReference type="AlphaFoldDB" id="A0A8S3Q302"/>
<evidence type="ECO:0000256" key="12">
    <source>
        <dbReference type="ARBA" id="ARBA00032687"/>
    </source>
</evidence>
<dbReference type="InterPro" id="IPR031981">
    <property type="entry name" value="MIEAP_C"/>
</dbReference>
<dbReference type="OrthoDB" id="6125526at2759"/>
<organism evidence="15 16">
    <name type="scientific">Mytilus edulis</name>
    <name type="common">Blue mussel</name>
    <dbReference type="NCBI Taxonomy" id="6550"/>
    <lineage>
        <taxon>Eukaryota</taxon>
        <taxon>Metazoa</taxon>
        <taxon>Spiralia</taxon>
        <taxon>Lophotrochozoa</taxon>
        <taxon>Mollusca</taxon>
        <taxon>Bivalvia</taxon>
        <taxon>Autobranchia</taxon>
        <taxon>Pteriomorphia</taxon>
        <taxon>Mytilida</taxon>
        <taxon>Mytiloidea</taxon>
        <taxon>Mytilidae</taxon>
        <taxon>Mytilinae</taxon>
        <taxon>Mytilus</taxon>
    </lineage>
</organism>
<dbReference type="GO" id="GO:0005741">
    <property type="term" value="C:mitochondrial outer membrane"/>
    <property type="evidence" value="ECO:0007669"/>
    <property type="project" value="UniProtKB-SubCell"/>
</dbReference>
<keyword evidence="6" id="KW-0963">Cytoplasm</keyword>
<evidence type="ECO:0000256" key="11">
    <source>
        <dbReference type="ARBA" id="ARBA00023136"/>
    </source>
</evidence>
<evidence type="ECO:0000256" key="8">
    <source>
        <dbReference type="ARBA" id="ARBA00023054"/>
    </source>
</evidence>
<evidence type="ECO:0000256" key="9">
    <source>
        <dbReference type="ARBA" id="ARBA00023121"/>
    </source>
</evidence>
<evidence type="ECO:0000256" key="5">
    <source>
        <dbReference type="ARBA" id="ARBA00019863"/>
    </source>
</evidence>
<feature type="domain" description="Mitochondria-eating protein C-terminal" evidence="14">
    <location>
        <begin position="212"/>
        <end position="283"/>
    </location>
</feature>
<evidence type="ECO:0000313" key="16">
    <source>
        <dbReference type="Proteomes" id="UP000683360"/>
    </source>
</evidence>
<dbReference type="GO" id="GO:0008289">
    <property type="term" value="F:lipid binding"/>
    <property type="evidence" value="ECO:0007669"/>
    <property type="project" value="UniProtKB-KW"/>
</dbReference>
<dbReference type="EMBL" id="CAJPWZ010000307">
    <property type="protein sequence ID" value="CAG2189921.1"/>
    <property type="molecule type" value="Genomic_DNA"/>
</dbReference>
<evidence type="ECO:0000313" key="15">
    <source>
        <dbReference type="EMBL" id="CAG2189921.1"/>
    </source>
</evidence>
<dbReference type="GO" id="GO:0035695">
    <property type="term" value="P:mitophagy by internal vacuole formation"/>
    <property type="evidence" value="ECO:0007669"/>
    <property type="project" value="TreeGrafter"/>
</dbReference>
<accession>A0A8S3Q302</accession>
<keyword evidence="9" id="KW-0446">Lipid-binding</keyword>
<dbReference type="GO" id="GO:0005759">
    <property type="term" value="C:mitochondrial matrix"/>
    <property type="evidence" value="ECO:0007669"/>
    <property type="project" value="UniProtKB-SubCell"/>
</dbReference>
<reference evidence="15" key="1">
    <citation type="submission" date="2021-03" db="EMBL/GenBank/DDBJ databases">
        <authorList>
            <person name="Bekaert M."/>
        </authorList>
    </citation>
    <scope>NUCLEOTIDE SEQUENCE</scope>
</reference>
<evidence type="ECO:0000256" key="3">
    <source>
        <dbReference type="ARBA" id="ARBA00004496"/>
    </source>
</evidence>
<dbReference type="Proteomes" id="UP000683360">
    <property type="component" value="Unassembled WGS sequence"/>
</dbReference>
<proteinExistence type="inferred from homology"/>
<comment type="subcellular location">
    <subcellularLocation>
        <location evidence="3">Cytoplasm</location>
    </subcellularLocation>
    <subcellularLocation>
        <location evidence="2">Mitochondrion matrix</location>
    </subcellularLocation>
    <subcellularLocation>
        <location evidence="1">Mitochondrion outer membrane</location>
    </subcellularLocation>
</comment>
<keyword evidence="8 13" id="KW-0175">Coiled coil</keyword>
<keyword evidence="10" id="KW-0496">Mitochondrion</keyword>
<evidence type="ECO:0000256" key="1">
    <source>
        <dbReference type="ARBA" id="ARBA00004294"/>
    </source>
</evidence>
<evidence type="ECO:0000256" key="6">
    <source>
        <dbReference type="ARBA" id="ARBA00022490"/>
    </source>
</evidence>
<name>A0A8S3Q302_MYTED</name>
<comment type="caution">
    <text evidence="15">The sequence shown here is derived from an EMBL/GenBank/DDBJ whole genome shotgun (WGS) entry which is preliminary data.</text>
</comment>
<dbReference type="Pfam" id="PF16026">
    <property type="entry name" value="MIEAP"/>
    <property type="match status" value="1"/>
</dbReference>
<sequence length="291" mass="33385">MTDNKNCCCLCRCCKWICGWIKYICCCVWCCDYEQLEGKGGKRTYPASKAECRKEIDKLNEEVELLTWRLQVMDNENKDLRQEKDAALSRLSEMMGSKLRDNNPAIADLNDQNRPMKLAEQFTELYENEWTDAFTDLQDLDKEGSDEKITDIESIQILLKILKEINDECVKDSSLQLSGLKEAFQVKYKTKVGVSSSFGDESNCKTVLKYKTVCQQFIEVCVKICYLSAVQDPPMFLDFEPNETFDKSTFKEFTVSGSLMDYLVWPALLIQKDGAILSKGVVQPKTESEDK</sequence>
<dbReference type="GO" id="GO:0035694">
    <property type="term" value="P:mitochondrial protein catabolic process"/>
    <property type="evidence" value="ECO:0007669"/>
    <property type="project" value="InterPro"/>
</dbReference>
<keyword evidence="11" id="KW-0472">Membrane</keyword>
<evidence type="ECO:0000256" key="4">
    <source>
        <dbReference type="ARBA" id="ARBA00008233"/>
    </source>
</evidence>
<evidence type="ECO:0000259" key="14">
    <source>
        <dbReference type="Pfam" id="PF16026"/>
    </source>
</evidence>
<gene>
    <name evidence="15" type="ORF">MEDL_5285</name>
</gene>
<keyword evidence="7" id="KW-1000">Mitochondrion outer membrane</keyword>
<keyword evidence="16" id="KW-1185">Reference proteome</keyword>
<protein>
    <recommendedName>
        <fullName evidence="5">Mitochondria-eating protein</fullName>
    </recommendedName>
    <alternativeName>
        <fullName evidence="12">Spermatogenesis-associated protein 18</fullName>
    </alternativeName>
</protein>
<evidence type="ECO:0000256" key="2">
    <source>
        <dbReference type="ARBA" id="ARBA00004305"/>
    </source>
</evidence>
<evidence type="ECO:0000256" key="10">
    <source>
        <dbReference type="ARBA" id="ARBA00023128"/>
    </source>
</evidence>
<dbReference type="PANTHER" id="PTHR21771">
    <property type="entry name" value="MITOCHONDRIA-EATING PROTEIN-RELATED"/>
    <property type="match status" value="1"/>
</dbReference>